<name>M2R4P0_CERS8</name>
<dbReference type="EMBL" id="KB445804">
    <property type="protein sequence ID" value="EMD33871.1"/>
    <property type="molecule type" value="Genomic_DNA"/>
</dbReference>
<dbReference type="PANTHER" id="PTHR12395:SF9">
    <property type="entry name" value="DECAPPING AND EXORIBONUCLEASE PROTEIN"/>
    <property type="match status" value="1"/>
</dbReference>
<comment type="function">
    <text evidence="6">Decapping enzyme for NAD-capped RNAs: specifically hydrolyzes the nicotinamide adenine dinucleotide (NAD) cap from a subset of RNAs by removing the entire NAD moiety from the 5'-end of an NAD-capped RNA.</text>
</comment>
<keyword evidence="6" id="KW-0547">Nucleotide-binding</keyword>
<evidence type="ECO:0000313" key="9">
    <source>
        <dbReference type="EMBL" id="EMD33871.1"/>
    </source>
</evidence>
<sequence>MGTEKRTISDVLDGDPEDKIAKRPAIRNTPDAAESNYLRSEIPERHLAYPSTSSPAKSVPFQQPTPLLTFSYDTSRTLSFTDSALRYYVDPPLGAELRYGYERWIKRPGEKGRIDSLLKAVSRAKQTMGGGGGDGGSEWLKGIGVVSWRGVMTKILIAPYENRDAWELNVMLVDGTLYFEEHVSDAKLLEMEDMRPHHRLSTYYGYSFESWSTSSRPDRMEELSGHPPGWGGDVDTSVQWCSVVKTKLGDMRMVIGGEVDCVRDKFSGQTASFVELKTSLAIRGPQDEAKFEKKLLKFYFQSFLLGVPEIVVGFRTPSGRLTTIQSFKTIQIPRLVRGKPDAWDPTICLHWGNHFLNILKSTLQESSSNAEIDEPRVWRVKFRPRIGIDISLLDREGVNEVQAGEERVGFLPRWYWDESQACEAQSKAKAVPAKSEQTEPAAVKTPVTVPFGWQI</sequence>
<dbReference type="PANTHER" id="PTHR12395">
    <property type="entry name" value="DOM-3 RELATED"/>
    <property type="match status" value="1"/>
</dbReference>
<evidence type="ECO:0000256" key="3">
    <source>
        <dbReference type="ARBA" id="ARBA00044676"/>
    </source>
</evidence>
<feature type="domain" description="RAI1-like" evidence="8">
    <location>
        <begin position="62"/>
        <end position="416"/>
    </location>
</feature>
<dbReference type="AlphaFoldDB" id="M2R4P0"/>
<dbReference type="GO" id="GO:0005634">
    <property type="term" value="C:nucleus"/>
    <property type="evidence" value="ECO:0007669"/>
    <property type="project" value="UniProtKB-SubCell"/>
</dbReference>
<dbReference type="EC" id="3.6.1.-" evidence="6"/>
<dbReference type="Pfam" id="PF08652">
    <property type="entry name" value="RAI1"/>
    <property type="match status" value="1"/>
</dbReference>
<keyword evidence="6" id="KW-0540">Nuclease</keyword>
<keyword evidence="6" id="KW-0378">Hydrolase</keyword>
<comment type="catalytic activity">
    <reaction evidence="4">
        <text>a 5'-end triphospho-ribonucleoside in mRNA + H2O = a 5'-end phospho-ribonucleoside in mRNA + diphosphate + H(+)</text>
        <dbReference type="Rhea" id="RHEA:78683"/>
        <dbReference type="Rhea" id="RHEA-COMP:15692"/>
        <dbReference type="Rhea" id="RHEA-COMP:17164"/>
        <dbReference type="ChEBI" id="CHEBI:15377"/>
        <dbReference type="ChEBI" id="CHEBI:15378"/>
        <dbReference type="ChEBI" id="CHEBI:33019"/>
        <dbReference type="ChEBI" id="CHEBI:138282"/>
        <dbReference type="ChEBI" id="CHEBI:167618"/>
    </reaction>
    <physiologicalReaction direction="left-to-right" evidence="4">
        <dbReference type="Rhea" id="RHEA:78684"/>
    </physiologicalReaction>
</comment>
<dbReference type="Proteomes" id="UP000016930">
    <property type="component" value="Unassembled WGS sequence"/>
</dbReference>
<accession>M2R4P0</accession>
<keyword evidence="6" id="KW-0694">RNA-binding</keyword>
<organism evidence="9 10">
    <name type="scientific">Ceriporiopsis subvermispora (strain B)</name>
    <name type="common">White-rot fungus</name>
    <name type="synonym">Gelatoporia subvermispora</name>
    <dbReference type="NCBI Taxonomy" id="914234"/>
    <lineage>
        <taxon>Eukaryota</taxon>
        <taxon>Fungi</taxon>
        <taxon>Dikarya</taxon>
        <taxon>Basidiomycota</taxon>
        <taxon>Agaricomycotina</taxon>
        <taxon>Agaricomycetes</taxon>
        <taxon>Polyporales</taxon>
        <taxon>Gelatoporiaceae</taxon>
        <taxon>Gelatoporia</taxon>
    </lineage>
</organism>
<gene>
    <name evidence="9" type="ORF">CERSUDRAFT_97807</name>
</gene>
<protein>
    <recommendedName>
        <fullName evidence="6">Decapping nuclease</fullName>
        <ecNumber evidence="6">3.6.1.-</ecNumber>
    </recommendedName>
</protein>
<keyword evidence="10" id="KW-1185">Reference proteome</keyword>
<dbReference type="GO" id="GO:0046872">
    <property type="term" value="F:metal ion binding"/>
    <property type="evidence" value="ECO:0007669"/>
    <property type="project" value="UniProtKB-KW"/>
</dbReference>
<evidence type="ECO:0000256" key="2">
    <source>
        <dbReference type="ARBA" id="ARBA00006562"/>
    </source>
</evidence>
<keyword evidence="6" id="KW-0479">Metal-binding</keyword>
<dbReference type="GO" id="GO:0004518">
    <property type="term" value="F:nuclease activity"/>
    <property type="evidence" value="ECO:0007669"/>
    <property type="project" value="UniProtKB-KW"/>
</dbReference>
<evidence type="ECO:0000259" key="8">
    <source>
        <dbReference type="Pfam" id="PF08652"/>
    </source>
</evidence>
<evidence type="ECO:0000256" key="5">
    <source>
        <dbReference type="ARBA" id="ARBA00048124"/>
    </source>
</evidence>
<dbReference type="HOGENOM" id="CLU_024877_1_2_1"/>
<dbReference type="GO" id="GO:0000166">
    <property type="term" value="F:nucleotide binding"/>
    <property type="evidence" value="ECO:0007669"/>
    <property type="project" value="UniProtKB-KW"/>
</dbReference>
<dbReference type="OrthoDB" id="5853397at2759"/>
<keyword evidence="6" id="KW-0539">Nucleus</keyword>
<dbReference type="GO" id="GO:0003723">
    <property type="term" value="F:RNA binding"/>
    <property type="evidence" value="ECO:0007669"/>
    <property type="project" value="UniProtKB-KW"/>
</dbReference>
<dbReference type="GO" id="GO:0034353">
    <property type="term" value="F:mRNA 5'-diphosphatase activity"/>
    <property type="evidence" value="ECO:0007669"/>
    <property type="project" value="TreeGrafter"/>
</dbReference>
<comment type="subcellular location">
    <subcellularLocation>
        <location evidence="6">Nucleus</location>
    </subcellularLocation>
</comment>
<proteinExistence type="inferred from homology"/>
<evidence type="ECO:0000256" key="4">
    <source>
        <dbReference type="ARBA" id="ARBA00044692"/>
    </source>
</evidence>
<evidence type="ECO:0000256" key="1">
    <source>
        <dbReference type="ARBA" id="ARBA00001968"/>
    </source>
</evidence>
<dbReference type="GO" id="GO:0000956">
    <property type="term" value="P:nuclear-transcribed mRNA catabolic process"/>
    <property type="evidence" value="ECO:0007669"/>
    <property type="project" value="TreeGrafter"/>
</dbReference>
<comment type="similarity">
    <text evidence="2 6">Belongs to the DXO/Dom3Z family.</text>
</comment>
<dbReference type="GO" id="GO:0110155">
    <property type="term" value="P:NAD-cap decapping"/>
    <property type="evidence" value="ECO:0007669"/>
    <property type="project" value="TreeGrafter"/>
</dbReference>
<evidence type="ECO:0000256" key="7">
    <source>
        <dbReference type="SAM" id="MobiDB-lite"/>
    </source>
</evidence>
<evidence type="ECO:0000313" key="10">
    <source>
        <dbReference type="Proteomes" id="UP000016930"/>
    </source>
</evidence>
<reference evidence="9 10" key="1">
    <citation type="journal article" date="2012" name="Proc. Natl. Acad. Sci. U.S.A.">
        <title>Comparative genomics of Ceriporiopsis subvermispora and Phanerochaete chrysosporium provide insight into selective ligninolysis.</title>
        <authorList>
            <person name="Fernandez-Fueyo E."/>
            <person name="Ruiz-Duenas F.J."/>
            <person name="Ferreira P."/>
            <person name="Floudas D."/>
            <person name="Hibbett D.S."/>
            <person name="Canessa P."/>
            <person name="Larrondo L.F."/>
            <person name="James T.Y."/>
            <person name="Seelenfreund D."/>
            <person name="Lobos S."/>
            <person name="Polanco R."/>
            <person name="Tello M."/>
            <person name="Honda Y."/>
            <person name="Watanabe T."/>
            <person name="Watanabe T."/>
            <person name="Ryu J.S."/>
            <person name="Kubicek C.P."/>
            <person name="Schmoll M."/>
            <person name="Gaskell J."/>
            <person name="Hammel K.E."/>
            <person name="St John F.J."/>
            <person name="Vanden Wymelenberg A."/>
            <person name="Sabat G."/>
            <person name="Splinter BonDurant S."/>
            <person name="Syed K."/>
            <person name="Yadav J.S."/>
            <person name="Doddapaneni H."/>
            <person name="Subramanian V."/>
            <person name="Lavin J.L."/>
            <person name="Oguiza J.A."/>
            <person name="Perez G."/>
            <person name="Pisabarro A.G."/>
            <person name="Ramirez L."/>
            <person name="Santoyo F."/>
            <person name="Master E."/>
            <person name="Coutinho P.M."/>
            <person name="Henrissat B."/>
            <person name="Lombard V."/>
            <person name="Magnuson J.K."/>
            <person name="Kuees U."/>
            <person name="Hori C."/>
            <person name="Igarashi K."/>
            <person name="Samejima M."/>
            <person name="Held B.W."/>
            <person name="Barry K.W."/>
            <person name="LaButti K.M."/>
            <person name="Lapidus A."/>
            <person name="Lindquist E.A."/>
            <person name="Lucas S.M."/>
            <person name="Riley R."/>
            <person name="Salamov A.A."/>
            <person name="Hoffmeister D."/>
            <person name="Schwenk D."/>
            <person name="Hadar Y."/>
            <person name="Yarden O."/>
            <person name="de Vries R.P."/>
            <person name="Wiebenga A."/>
            <person name="Stenlid J."/>
            <person name="Eastwood D."/>
            <person name="Grigoriev I.V."/>
            <person name="Berka R.M."/>
            <person name="Blanchette R.A."/>
            <person name="Kersten P."/>
            <person name="Martinez A.T."/>
            <person name="Vicuna R."/>
            <person name="Cullen D."/>
        </authorList>
    </citation>
    <scope>NUCLEOTIDE SEQUENCE [LARGE SCALE GENOMIC DNA]</scope>
    <source>
        <strain evidence="9 10">B</strain>
    </source>
</reference>
<comment type="catalytic activity">
    <reaction evidence="3">
        <text>a 5'-end (N(7)-methyl 5'-triphosphoguanosine)-ribonucleoside-ribonucleotide in mRNA + H2O = a (N(7)-methyl 5'-triphosphoguanosine)-nucleoside + a 5'-end phospho-ribonucleoside in mRNA + H(+)</text>
        <dbReference type="Rhea" id="RHEA:66928"/>
        <dbReference type="Rhea" id="RHEA-COMP:15692"/>
        <dbReference type="Rhea" id="RHEA-COMP:17313"/>
        <dbReference type="ChEBI" id="CHEBI:15377"/>
        <dbReference type="ChEBI" id="CHEBI:15378"/>
        <dbReference type="ChEBI" id="CHEBI:138282"/>
        <dbReference type="ChEBI" id="CHEBI:172876"/>
        <dbReference type="ChEBI" id="CHEBI:172877"/>
    </reaction>
    <physiologicalReaction direction="left-to-right" evidence="3">
        <dbReference type="Rhea" id="RHEA:66929"/>
    </physiologicalReaction>
</comment>
<dbReference type="InterPro" id="IPR039039">
    <property type="entry name" value="RAI1-like_fam"/>
</dbReference>
<dbReference type="STRING" id="914234.M2R4P0"/>
<comment type="cofactor">
    <cofactor evidence="1 6">
        <name>a divalent metal cation</name>
        <dbReference type="ChEBI" id="CHEBI:60240"/>
    </cofactor>
</comment>
<dbReference type="GO" id="GO:0005829">
    <property type="term" value="C:cytosol"/>
    <property type="evidence" value="ECO:0007669"/>
    <property type="project" value="TreeGrafter"/>
</dbReference>
<evidence type="ECO:0000256" key="6">
    <source>
        <dbReference type="RuleBase" id="RU367113"/>
    </source>
</evidence>
<comment type="catalytic activity">
    <reaction evidence="5">
        <text>a 5'-end NAD(+)-phospho-ribonucleoside in mRNA + H2O = a 5'-end phospho-ribonucleoside in mRNA + NAD(+) + H(+)</text>
        <dbReference type="Rhea" id="RHEA:60880"/>
        <dbReference type="Rhea" id="RHEA-COMP:15692"/>
        <dbReference type="Rhea" id="RHEA-COMP:15698"/>
        <dbReference type="ChEBI" id="CHEBI:15377"/>
        <dbReference type="ChEBI" id="CHEBI:15378"/>
        <dbReference type="ChEBI" id="CHEBI:57540"/>
        <dbReference type="ChEBI" id="CHEBI:138282"/>
        <dbReference type="ChEBI" id="CHEBI:144029"/>
    </reaction>
    <physiologicalReaction direction="left-to-right" evidence="5">
        <dbReference type="Rhea" id="RHEA:60881"/>
    </physiologicalReaction>
</comment>
<dbReference type="InterPro" id="IPR013961">
    <property type="entry name" value="RAI1"/>
</dbReference>
<feature type="region of interest" description="Disordered" evidence="7">
    <location>
        <begin position="1"/>
        <end position="31"/>
    </location>
</feature>